<dbReference type="AlphaFoldDB" id="A4CJD5"/>
<protein>
    <submittedName>
        <fullName evidence="2">Uncharacterized protein</fullName>
    </submittedName>
</protein>
<keyword evidence="1" id="KW-0472">Membrane</keyword>
<name>A4CJD5_ROBBH</name>
<dbReference type="Proteomes" id="UP000009049">
    <property type="component" value="Chromosome"/>
</dbReference>
<gene>
    <name evidence="2" type="ordered locus">RB2501_09075</name>
</gene>
<feature type="transmembrane region" description="Helical" evidence="1">
    <location>
        <begin position="33"/>
        <end position="53"/>
    </location>
</feature>
<sequence length="54" mass="6222">MSNIKWNYWIPVLGVAAILQNHGSYLNNREERLLVLFHVLTAFFGLAALFLSFI</sequence>
<dbReference type="RefSeq" id="WP_015753799.1">
    <property type="nucleotide sequence ID" value="NC_013222.1"/>
</dbReference>
<reference evidence="2 3" key="1">
    <citation type="journal article" date="2009" name="J. Bacteriol.">
        <title>Complete genome sequence of Robiginitalea biformata HTCC2501.</title>
        <authorList>
            <person name="Oh H.M."/>
            <person name="Giovannoni S.J."/>
            <person name="Lee K."/>
            <person name="Ferriera S."/>
            <person name="Johnson J."/>
            <person name="Cho J.C."/>
        </authorList>
    </citation>
    <scope>NUCLEOTIDE SEQUENCE [LARGE SCALE GENOMIC DNA]</scope>
    <source>
        <strain evidence="3">ATCC BAA-864 / HTCC2501 / KCTC 12146</strain>
    </source>
</reference>
<dbReference type="KEGG" id="rbi:RB2501_09075"/>
<keyword evidence="3" id="KW-1185">Reference proteome</keyword>
<keyword evidence="1" id="KW-0812">Transmembrane</keyword>
<organism evidence="2 3">
    <name type="scientific">Robiginitalea biformata (strain ATCC BAA-864 / DSM 15991 / KCTC 12146 / HTCC2501)</name>
    <dbReference type="NCBI Taxonomy" id="313596"/>
    <lineage>
        <taxon>Bacteria</taxon>
        <taxon>Pseudomonadati</taxon>
        <taxon>Bacteroidota</taxon>
        <taxon>Flavobacteriia</taxon>
        <taxon>Flavobacteriales</taxon>
        <taxon>Flavobacteriaceae</taxon>
        <taxon>Robiginitalea</taxon>
    </lineage>
</organism>
<dbReference type="STRING" id="313596.RB2501_09075"/>
<evidence type="ECO:0000313" key="3">
    <source>
        <dbReference type="Proteomes" id="UP000009049"/>
    </source>
</evidence>
<keyword evidence="1" id="KW-1133">Transmembrane helix</keyword>
<evidence type="ECO:0000313" key="2">
    <source>
        <dbReference type="EMBL" id="EAR17043.1"/>
    </source>
</evidence>
<evidence type="ECO:0000256" key="1">
    <source>
        <dbReference type="SAM" id="Phobius"/>
    </source>
</evidence>
<dbReference type="EMBL" id="CP001712">
    <property type="protein sequence ID" value="EAR17043.1"/>
    <property type="molecule type" value="Genomic_DNA"/>
</dbReference>
<accession>A4CJD5</accession>
<dbReference type="HOGENOM" id="CLU_3047558_0_0_10"/>
<proteinExistence type="predicted"/>